<evidence type="ECO:0000313" key="4">
    <source>
        <dbReference type="Proteomes" id="UP000050497"/>
    </source>
</evidence>
<reference evidence="3 5" key="2">
    <citation type="submission" date="2016-08" db="EMBL/GenBank/DDBJ databases">
        <authorList>
            <person name="Varghese N."/>
            <person name="Submissions Spin"/>
        </authorList>
    </citation>
    <scope>NUCLEOTIDE SEQUENCE [LARGE SCALE GENOMIC DNA]</scope>
    <source>
        <strain evidence="3 5">HL-109</strain>
    </source>
</reference>
<evidence type="ECO:0000313" key="3">
    <source>
        <dbReference type="EMBL" id="SCC82627.1"/>
    </source>
</evidence>
<name>A0A0P7XBI0_9HYPH</name>
<dbReference type="Proteomes" id="UP000182800">
    <property type="component" value="Unassembled WGS sequence"/>
</dbReference>
<gene>
    <name evidence="2" type="primary">cobN</name>
    <name evidence="3" type="ORF">GA0071312_3634</name>
    <name evidence="2" type="ORF">HLUCCO17_00960</name>
</gene>
<dbReference type="CDD" id="cd10150">
    <property type="entry name" value="CobN_like"/>
    <property type="match status" value="1"/>
</dbReference>
<dbReference type="EMBL" id="FMBM01000003">
    <property type="protein sequence ID" value="SCC82627.1"/>
    <property type="molecule type" value="Genomic_DNA"/>
</dbReference>
<organism evidence="2 4">
    <name type="scientific">Saliniramus fredricksonii</name>
    <dbReference type="NCBI Taxonomy" id="1653334"/>
    <lineage>
        <taxon>Bacteria</taxon>
        <taxon>Pseudomonadati</taxon>
        <taxon>Pseudomonadota</taxon>
        <taxon>Alphaproteobacteria</taxon>
        <taxon>Hyphomicrobiales</taxon>
        <taxon>Salinarimonadaceae</taxon>
        <taxon>Saliniramus</taxon>
    </lineage>
</organism>
<keyword evidence="5" id="KW-1185">Reference proteome</keyword>
<accession>A0A0P7XBI0</accession>
<sequence length="1130" mass="121567">MHVVFRESHGLEEAGAPRDLGQSPADLVVLSFSDSDLGAFAAAWRAAREGMPSLRLANIASLIHPLSVDTYCENTLSGARAILIRILGGVDYWPYGIEQIQKLAARENIALAVIPADGRPDERLDAASNLPVSTLRRIAHLCDQGGQGAAHAALAQLALAGGLYADPVMGVKAMAPVGFFRPGTGIVCPLALPRAGSRPLAPVIFYRSFLTAADTGPVEAMIAALEERGFDSFGIFVPSLKAPDAAGWLRRHLARLEPDVIINATAFSARMDTQGGTPLDIADAPVLQVALANSDRKAWSEAERGLSPADLAMHVVLPEVDGRIFAGVVSFKEQEARDPDLGFARRAHCADPGQIAALAAKAHAQVNLRRKPPEQRRLALILSTYPGREDQHAHAIGLDAPASAVGLYGLLAEHDYDTGETPADGDGLVGALSTSRISWPLEAYHAALAALPQSLRDALEAQWGAPEEDPDCRDGAFHFRALEHGHMITALQPERGNSADRAQEYHDLARAPRHAYIAFYLWLRQACAIDALIHLGAHGTLEWLPGKAVALGSECWPQALTGAVPVIYPFIVNDPGEAATAKRRIGALTIGHMTPPVRSGAMPETLHGLERLLDEYSTADGLDPRRRDRLVDAIIDAAQATQIVEDLQITPETCKQEVIARVDAFVCDIKETQFTDGLHVFGEPARAEDEGALDPQALDPHALASCPQGERAALIAALDGRFVAPGPAGSPWRGRRDVLPTGRNLFAVDPRAVPSRAAVEQGTRMAEALVMRHLQDHGDYPQGVVVDLWGSATMRTAGEDFAMAMRLIGAQPVWDHGSSRISGFEILAPAILGRPRIAVTLRISGLFRDVFPGLADLFEQAVAALRKRAEPEGENPYYAEAADTAHVFGPAPGSYGAGVDHLTQDFSRETIDKAGQDWLAASAFAYGGDKAGRYDKAGLEARVAQASAYVHAHDLAESDLLSAPDYAQHQGGFAAAARSLRGEEGGAPALYHLDTTRPEQTRIRATHEEIARLVRARASNPRWLAGQMRHGYRGAAEIAATLDQMARFAALAEVVGSHHFDLYFDATLGDESVRDFLANANPEALRQMRNRFEAMREYGYWKPLRNSVIATLAQDVPELEGDAHDTRLAS</sequence>
<feature type="domain" description="CobN/magnesium chelatase" evidence="1">
    <location>
        <begin position="703"/>
        <end position="1104"/>
    </location>
</feature>
<evidence type="ECO:0000313" key="2">
    <source>
        <dbReference type="EMBL" id="KPQ12696.1"/>
    </source>
</evidence>
<dbReference type="RefSeq" id="WP_074446426.1">
    <property type="nucleotide sequence ID" value="NZ_FMBM01000003.1"/>
</dbReference>
<dbReference type="PATRIC" id="fig|1653334.4.peg.1951"/>
<dbReference type="PANTHER" id="PTHR44119:SF4">
    <property type="entry name" value="AEROBIC COBALTOCHELATASE SUBUNIT COBN"/>
    <property type="match status" value="1"/>
</dbReference>
<comment type="caution">
    <text evidence="2">The sequence shown here is derived from an EMBL/GenBank/DDBJ whole genome shotgun (WGS) entry which is preliminary data.</text>
</comment>
<dbReference type="PANTHER" id="PTHR44119">
    <property type="entry name" value="MAGNESIUM-CHELATASE SUBUNIT CHLH, CHLOROPLASTIC"/>
    <property type="match status" value="1"/>
</dbReference>
<protein>
    <submittedName>
        <fullName evidence="3">Cobaltochelatase CobN subunit</fullName>
    </submittedName>
    <submittedName>
        <fullName evidence="2">Cobaltochelatase subunit CobN</fullName>
    </submittedName>
</protein>
<dbReference type="Pfam" id="PF02514">
    <property type="entry name" value="CobN-Mg_chel"/>
    <property type="match status" value="2"/>
</dbReference>
<dbReference type="Proteomes" id="UP000050497">
    <property type="component" value="Unassembled WGS sequence"/>
</dbReference>
<dbReference type="OrthoDB" id="9757976at2"/>
<dbReference type="InterPro" id="IPR003672">
    <property type="entry name" value="CobN/Mg_chltase"/>
</dbReference>
<feature type="domain" description="CobN/magnesium chelatase" evidence="1">
    <location>
        <begin position="197"/>
        <end position="689"/>
    </location>
</feature>
<dbReference type="STRING" id="1653334.GA0071312_3634"/>
<dbReference type="AlphaFoldDB" id="A0A0P7XBI0"/>
<dbReference type="EMBL" id="LJSX01000001">
    <property type="protein sequence ID" value="KPQ12696.1"/>
    <property type="molecule type" value="Genomic_DNA"/>
</dbReference>
<reference evidence="2 4" key="1">
    <citation type="submission" date="2015-09" db="EMBL/GenBank/DDBJ databases">
        <title>Identification and resolution of microdiversity through metagenomic sequencing of parallel consortia.</title>
        <authorList>
            <person name="Nelson W.C."/>
            <person name="Romine M.F."/>
            <person name="Lindemann S.R."/>
        </authorList>
    </citation>
    <scope>NUCLEOTIDE SEQUENCE [LARGE SCALE GENOMIC DNA]</scope>
    <source>
        <strain evidence="2">HL-109</strain>
    </source>
</reference>
<evidence type="ECO:0000259" key="1">
    <source>
        <dbReference type="Pfam" id="PF02514"/>
    </source>
</evidence>
<proteinExistence type="predicted"/>
<evidence type="ECO:0000313" key="5">
    <source>
        <dbReference type="Proteomes" id="UP000182800"/>
    </source>
</evidence>
<dbReference type="NCBIfam" id="NF008973">
    <property type="entry name" value="PRK12321.1"/>
    <property type="match status" value="1"/>
</dbReference>